<evidence type="ECO:0000256" key="1">
    <source>
        <dbReference type="SAM" id="Phobius"/>
    </source>
</evidence>
<dbReference type="EMBL" id="ABEU02000025">
    <property type="protein sequence ID" value="PNR27256.1"/>
    <property type="molecule type" value="Genomic_DNA"/>
</dbReference>
<keyword evidence="4" id="KW-1185">Reference proteome</keyword>
<evidence type="ECO:0000313" key="3">
    <source>
        <dbReference type="EnsemblPlants" id="Pp3c25_590V3.1"/>
    </source>
</evidence>
<proteinExistence type="predicted"/>
<dbReference type="AlphaFoldDB" id="A0A2K1IDA8"/>
<keyword evidence="1" id="KW-0472">Membrane</keyword>
<protein>
    <submittedName>
        <fullName evidence="2 3">Uncharacterized protein</fullName>
    </submittedName>
</protein>
<keyword evidence="1" id="KW-0812">Transmembrane</keyword>
<feature type="transmembrane region" description="Helical" evidence="1">
    <location>
        <begin position="99"/>
        <end position="125"/>
    </location>
</feature>
<sequence>MRGFMRSSAICKIRFVAEMLCQSTDFGLILTRRKHSAPTKFELRKRRLYTCATTICDQPTVLKISQHAQVENQKALLFSPQRSLRNEHNSAHRWNIGQFIYYILFIFVESSFNHFSFFVCLYILLS</sequence>
<evidence type="ECO:0000313" key="4">
    <source>
        <dbReference type="Proteomes" id="UP000006727"/>
    </source>
</evidence>
<name>A0A2K1IDA8_PHYPA</name>
<organism evidence="2">
    <name type="scientific">Physcomitrium patens</name>
    <name type="common">Spreading-leaved earth moss</name>
    <name type="synonym">Physcomitrella patens</name>
    <dbReference type="NCBI Taxonomy" id="3218"/>
    <lineage>
        <taxon>Eukaryota</taxon>
        <taxon>Viridiplantae</taxon>
        <taxon>Streptophyta</taxon>
        <taxon>Embryophyta</taxon>
        <taxon>Bryophyta</taxon>
        <taxon>Bryophytina</taxon>
        <taxon>Bryopsida</taxon>
        <taxon>Funariidae</taxon>
        <taxon>Funariales</taxon>
        <taxon>Funariaceae</taxon>
        <taxon>Physcomitrium</taxon>
    </lineage>
</organism>
<evidence type="ECO:0000313" key="2">
    <source>
        <dbReference type="EMBL" id="PNR27256.1"/>
    </source>
</evidence>
<dbReference type="Proteomes" id="UP000006727">
    <property type="component" value="Chromosome 25"/>
</dbReference>
<keyword evidence="1" id="KW-1133">Transmembrane helix</keyword>
<accession>A0A2K1IDA8</accession>
<reference evidence="3" key="3">
    <citation type="submission" date="2020-12" db="UniProtKB">
        <authorList>
            <consortium name="EnsemblPlants"/>
        </authorList>
    </citation>
    <scope>IDENTIFICATION</scope>
</reference>
<dbReference type="Gramene" id="Pp3c25_590V3.1">
    <property type="protein sequence ID" value="Pp3c25_590V3.1"/>
    <property type="gene ID" value="Pp3c25_590"/>
</dbReference>
<reference evidence="2 4" key="1">
    <citation type="journal article" date="2008" name="Science">
        <title>The Physcomitrella genome reveals evolutionary insights into the conquest of land by plants.</title>
        <authorList>
            <person name="Rensing S."/>
            <person name="Lang D."/>
            <person name="Zimmer A."/>
            <person name="Terry A."/>
            <person name="Salamov A."/>
            <person name="Shapiro H."/>
            <person name="Nishiyama T."/>
            <person name="Perroud P.-F."/>
            <person name="Lindquist E."/>
            <person name="Kamisugi Y."/>
            <person name="Tanahashi T."/>
            <person name="Sakakibara K."/>
            <person name="Fujita T."/>
            <person name="Oishi K."/>
            <person name="Shin-I T."/>
            <person name="Kuroki Y."/>
            <person name="Toyoda A."/>
            <person name="Suzuki Y."/>
            <person name="Hashimoto A."/>
            <person name="Yamaguchi K."/>
            <person name="Sugano A."/>
            <person name="Kohara Y."/>
            <person name="Fujiyama A."/>
            <person name="Anterola A."/>
            <person name="Aoki S."/>
            <person name="Ashton N."/>
            <person name="Barbazuk W.B."/>
            <person name="Barker E."/>
            <person name="Bennetzen J."/>
            <person name="Bezanilla M."/>
            <person name="Blankenship R."/>
            <person name="Cho S.H."/>
            <person name="Dutcher S."/>
            <person name="Estelle M."/>
            <person name="Fawcett J.A."/>
            <person name="Gundlach H."/>
            <person name="Hanada K."/>
            <person name="Heyl A."/>
            <person name="Hicks K.A."/>
            <person name="Hugh J."/>
            <person name="Lohr M."/>
            <person name="Mayer K."/>
            <person name="Melkozernov A."/>
            <person name="Murata T."/>
            <person name="Nelson D."/>
            <person name="Pils B."/>
            <person name="Prigge M."/>
            <person name="Reiss B."/>
            <person name="Renner T."/>
            <person name="Rombauts S."/>
            <person name="Rushton P."/>
            <person name="Sanderfoot A."/>
            <person name="Schween G."/>
            <person name="Shiu S.-H."/>
            <person name="Stueber K."/>
            <person name="Theodoulou F.L."/>
            <person name="Tu H."/>
            <person name="Van de Peer Y."/>
            <person name="Verrier P.J."/>
            <person name="Waters E."/>
            <person name="Wood A."/>
            <person name="Yang L."/>
            <person name="Cove D."/>
            <person name="Cuming A."/>
            <person name="Hasebe M."/>
            <person name="Lucas S."/>
            <person name="Mishler D.B."/>
            <person name="Reski R."/>
            <person name="Grigoriev I."/>
            <person name="Quatrano R.S."/>
            <person name="Boore J.L."/>
        </authorList>
    </citation>
    <scope>NUCLEOTIDE SEQUENCE [LARGE SCALE GENOMIC DNA]</scope>
    <source>
        <strain evidence="3 4">cv. Gransden 2004</strain>
    </source>
</reference>
<dbReference type="EnsemblPlants" id="Pp3c25_590V3.1">
    <property type="protein sequence ID" value="Pp3c25_590V3.1"/>
    <property type="gene ID" value="Pp3c25_590"/>
</dbReference>
<dbReference type="InParanoid" id="A0A2K1IDA8"/>
<reference evidence="2 4" key="2">
    <citation type="journal article" date="2018" name="Plant J.">
        <title>The Physcomitrella patens chromosome-scale assembly reveals moss genome structure and evolution.</title>
        <authorList>
            <person name="Lang D."/>
            <person name="Ullrich K.K."/>
            <person name="Murat F."/>
            <person name="Fuchs J."/>
            <person name="Jenkins J."/>
            <person name="Haas F.B."/>
            <person name="Piednoel M."/>
            <person name="Gundlach H."/>
            <person name="Van Bel M."/>
            <person name="Meyberg R."/>
            <person name="Vives C."/>
            <person name="Morata J."/>
            <person name="Symeonidi A."/>
            <person name="Hiss M."/>
            <person name="Muchero W."/>
            <person name="Kamisugi Y."/>
            <person name="Saleh O."/>
            <person name="Blanc G."/>
            <person name="Decker E.L."/>
            <person name="van Gessel N."/>
            <person name="Grimwood J."/>
            <person name="Hayes R.D."/>
            <person name="Graham S.W."/>
            <person name="Gunter L.E."/>
            <person name="McDaniel S.F."/>
            <person name="Hoernstein S.N.W."/>
            <person name="Larsson A."/>
            <person name="Li F.W."/>
            <person name="Perroud P.F."/>
            <person name="Phillips J."/>
            <person name="Ranjan P."/>
            <person name="Rokshar D.S."/>
            <person name="Rothfels C.J."/>
            <person name="Schneider L."/>
            <person name="Shu S."/>
            <person name="Stevenson D.W."/>
            <person name="Thummler F."/>
            <person name="Tillich M."/>
            <person name="Villarreal Aguilar J.C."/>
            <person name="Widiez T."/>
            <person name="Wong G.K."/>
            <person name="Wymore A."/>
            <person name="Zhang Y."/>
            <person name="Zimmer A.D."/>
            <person name="Quatrano R.S."/>
            <person name="Mayer K.F.X."/>
            <person name="Goodstein D."/>
            <person name="Casacuberta J.M."/>
            <person name="Vandepoele K."/>
            <person name="Reski R."/>
            <person name="Cuming A.C."/>
            <person name="Tuskan G.A."/>
            <person name="Maumus F."/>
            <person name="Salse J."/>
            <person name="Schmutz J."/>
            <person name="Rensing S.A."/>
        </authorList>
    </citation>
    <scope>NUCLEOTIDE SEQUENCE [LARGE SCALE GENOMIC DNA]</scope>
    <source>
        <strain evidence="3 4">cv. Gransden 2004</strain>
    </source>
</reference>
<gene>
    <name evidence="2" type="ORF">PHYPA_029408</name>
</gene>